<protein>
    <submittedName>
        <fullName evidence="2">Uncharacterized protein</fullName>
    </submittedName>
</protein>
<gene>
    <name evidence="2" type="ORF">BC777_1343</name>
</gene>
<evidence type="ECO:0000313" key="3">
    <source>
        <dbReference type="Proteomes" id="UP000228531"/>
    </source>
</evidence>
<dbReference type="AlphaFoldDB" id="A0A2M8WNJ6"/>
<organism evidence="2 3">
    <name type="scientific">Yoonia maricola</name>
    <dbReference type="NCBI Taxonomy" id="420999"/>
    <lineage>
        <taxon>Bacteria</taxon>
        <taxon>Pseudomonadati</taxon>
        <taxon>Pseudomonadota</taxon>
        <taxon>Alphaproteobacteria</taxon>
        <taxon>Rhodobacterales</taxon>
        <taxon>Paracoccaceae</taxon>
        <taxon>Yoonia</taxon>
    </lineage>
</organism>
<keyword evidence="3" id="KW-1185">Reference proteome</keyword>
<reference evidence="2 3" key="1">
    <citation type="submission" date="2017-11" db="EMBL/GenBank/DDBJ databases">
        <title>Genomic Encyclopedia of Archaeal and Bacterial Type Strains, Phase II (KMG-II): From Individual Species to Whole Genera.</title>
        <authorList>
            <person name="Goeker M."/>
        </authorList>
    </citation>
    <scope>NUCLEOTIDE SEQUENCE [LARGE SCALE GENOMIC DNA]</scope>
    <source>
        <strain evidence="2 3">DSM 29128</strain>
    </source>
</reference>
<comment type="caution">
    <text evidence="2">The sequence shown here is derived from an EMBL/GenBank/DDBJ whole genome shotgun (WGS) entry which is preliminary data.</text>
</comment>
<sequence length="42" mass="4784">MCGFDLSANQTLSNVSELCENTSQPEVHHGREFKNRMDHAHL</sequence>
<accession>A0A2M8WNJ6</accession>
<proteinExistence type="predicted"/>
<feature type="region of interest" description="Disordered" evidence="1">
    <location>
        <begin position="20"/>
        <end position="42"/>
    </location>
</feature>
<dbReference type="EMBL" id="PGTY01000001">
    <property type="protein sequence ID" value="PJI92491.1"/>
    <property type="molecule type" value="Genomic_DNA"/>
</dbReference>
<dbReference type="Proteomes" id="UP000228531">
    <property type="component" value="Unassembled WGS sequence"/>
</dbReference>
<name>A0A2M8WNJ6_9RHOB</name>
<evidence type="ECO:0000313" key="2">
    <source>
        <dbReference type="EMBL" id="PJI92491.1"/>
    </source>
</evidence>
<feature type="compositionally biased region" description="Basic and acidic residues" evidence="1">
    <location>
        <begin position="26"/>
        <end position="42"/>
    </location>
</feature>
<evidence type="ECO:0000256" key="1">
    <source>
        <dbReference type="SAM" id="MobiDB-lite"/>
    </source>
</evidence>